<feature type="domain" description="Aminotransferase class I/classII large" evidence="6">
    <location>
        <begin position="47"/>
        <end position="418"/>
    </location>
</feature>
<dbReference type="CDD" id="cd00609">
    <property type="entry name" value="AAT_like"/>
    <property type="match status" value="1"/>
</dbReference>
<dbReference type="InterPro" id="IPR004839">
    <property type="entry name" value="Aminotransferase_I/II_large"/>
</dbReference>
<keyword evidence="5" id="KW-0663">Pyridoxal phosphate</keyword>
<dbReference type="PANTHER" id="PTHR46383:SF1">
    <property type="entry name" value="ASPARTATE AMINOTRANSFERASE"/>
    <property type="match status" value="1"/>
</dbReference>
<dbReference type="SUPFAM" id="SSF53383">
    <property type="entry name" value="PLP-dependent transferases"/>
    <property type="match status" value="1"/>
</dbReference>
<dbReference type="InterPro" id="IPR015421">
    <property type="entry name" value="PyrdxlP-dep_Trfase_major"/>
</dbReference>
<accession>A0A6A4HVU9</accession>
<dbReference type="GO" id="GO:0030170">
    <property type="term" value="F:pyridoxal phosphate binding"/>
    <property type="evidence" value="ECO:0007669"/>
    <property type="project" value="InterPro"/>
</dbReference>
<dbReference type="InterPro" id="IPR050596">
    <property type="entry name" value="AspAT/PAT-like"/>
</dbReference>
<evidence type="ECO:0000256" key="1">
    <source>
        <dbReference type="ARBA" id="ARBA00001933"/>
    </source>
</evidence>
<dbReference type="NCBIfam" id="NF005732">
    <property type="entry name" value="PRK07550.1"/>
    <property type="match status" value="1"/>
</dbReference>
<keyword evidence="8" id="KW-1185">Reference proteome</keyword>
<keyword evidence="4 7" id="KW-0808">Transferase</keyword>
<evidence type="ECO:0000313" key="8">
    <source>
        <dbReference type="Proteomes" id="UP000799118"/>
    </source>
</evidence>
<name>A0A6A4HVU9_9AGAR</name>
<dbReference type="Pfam" id="PF00155">
    <property type="entry name" value="Aminotran_1_2"/>
    <property type="match status" value="1"/>
</dbReference>
<dbReference type="OrthoDB" id="7042322at2759"/>
<dbReference type="Proteomes" id="UP000799118">
    <property type="component" value="Unassembled WGS sequence"/>
</dbReference>
<keyword evidence="3" id="KW-0032">Aminotransferase</keyword>
<dbReference type="GO" id="GO:0008483">
    <property type="term" value="F:transaminase activity"/>
    <property type="evidence" value="ECO:0007669"/>
    <property type="project" value="UniProtKB-KW"/>
</dbReference>
<protein>
    <submittedName>
        <fullName evidence="7">PLP-dependent transferase</fullName>
    </submittedName>
</protein>
<dbReference type="AlphaFoldDB" id="A0A6A4HVU9"/>
<evidence type="ECO:0000313" key="7">
    <source>
        <dbReference type="EMBL" id="KAE9402589.1"/>
    </source>
</evidence>
<dbReference type="PANTHER" id="PTHR46383">
    <property type="entry name" value="ASPARTATE AMINOTRANSFERASE"/>
    <property type="match status" value="1"/>
</dbReference>
<dbReference type="Gene3D" id="3.40.640.10">
    <property type="entry name" value="Type I PLP-dependent aspartate aminotransferase-like (Major domain)"/>
    <property type="match status" value="1"/>
</dbReference>
<proteinExistence type="inferred from homology"/>
<evidence type="ECO:0000256" key="2">
    <source>
        <dbReference type="ARBA" id="ARBA00007441"/>
    </source>
</evidence>
<evidence type="ECO:0000259" key="6">
    <source>
        <dbReference type="Pfam" id="PF00155"/>
    </source>
</evidence>
<evidence type="ECO:0000256" key="5">
    <source>
        <dbReference type="ARBA" id="ARBA00022898"/>
    </source>
</evidence>
<sequence length="430" mass="46718">MFPFSRSVLSTISPPIPAAYKWTTKSHRQLLDMSQGVPGTPPHPMLQQALAQIGNAWGYCPAEGEPALREALAKEMRSIYGLTKGDENVDITSSDIAITSGCNLAFVAAIMAIADAGDEVILPVPWYFNHQMTLTLLGMQPVPLSTSASDGFLPSPSLAAQLINPGKTRAIALVTPNNPTGAVYPPELLQEFANLAREKGIALILDETYRDFIIPESAPHSLFNKTPSDSSSWRSHVISLYSFSKSYRIPSHRLGAITASPTLLTQIGKILDTLQICAPRPPQIALASLVPSNSPDPSGESIPLLSLLHQDILFTSQAIHLRHALFKSALTTEAPKWKIASQGAYYAFVQHPFPGRSSEEVCQRLVEEVGVRVLPVAFFGGDSNRKVDGEQDSDADRYIRFSVANIDDNSVVGVCQRLAEAESAFRDWTV</sequence>
<evidence type="ECO:0000256" key="4">
    <source>
        <dbReference type="ARBA" id="ARBA00022679"/>
    </source>
</evidence>
<gene>
    <name evidence="7" type="ORF">BT96DRAFT_816205</name>
</gene>
<reference evidence="7" key="1">
    <citation type="journal article" date="2019" name="Environ. Microbiol.">
        <title>Fungal ecological strategies reflected in gene transcription - a case study of two litter decomposers.</title>
        <authorList>
            <person name="Barbi F."/>
            <person name="Kohler A."/>
            <person name="Barry K."/>
            <person name="Baskaran P."/>
            <person name="Daum C."/>
            <person name="Fauchery L."/>
            <person name="Ihrmark K."/>
            <person name="Kuo A."/>
            <person name="LaButti K."/>
            <person name="Lipzen A."/>
            <person name="Morin E."/>
            <person name="Grigoriev I.V."/>
            <person name="Henrissat B."/>
            <person name="Lindahl B."/>
            <person name="Martin F."/>
        </authorList>
    </citation>
    <scope>NUCLEOTIDE SEQUENCE</scope>
    <source>
        <strain evidence="7">JB14</strain>
    </source>
</reference>
<comment type="cofactor">
    <cofactor evidence="1">
        <name>pyridoxal 5'-phosphate</name>
        <dbReference type="ChEBI" id="CHEBI:597326"/>
    </cofactor>
</comment>
<dbReference type="InterPro" id="IPR015424">
    <property type="entry name" value="PyrdxlP-dep_Trfase"/>
</dbReference>
<organism evidence="7 8">
    <name type="scientific">Gymnopus androsaceus JB14</name>
    <dbReference type="NCBI Taxonomy" id="1447944"/>
    <lineage>
        <taxon>Eukaryota</taxon>
        <taxon>Fungi</taxon>
        <taxon>Dikarya</taxon>
        <taxon>Basidiomycota</taxon>
        <taxon>Agaricomycotina</taxon>
        <taxon>Agaricomycetes</taxon>
        <taxon>Agaricomycetidae</taxon>
        <taxon>Agaricales</taxon>
        <taxon>Marasmiineae</taxon>
        <taxon>Omphalotaceae</taxon>
        <taxon>Gymnopus</taxon>
    </lineage>
</organism>
<dbReference type="GO" id="GO:0006520">
    <property type="term" value="P:amino acid metabolic process"/>
    <property type="evidence" value="ECO:0007669"/>
    <property type="project" value="InterPro"/>
</dbReference>
<comment type="similarity">
    <text evidence="2">Belongs to the class-I pyridoxal-phosphate-dependent aminotransferase family.</text>
</comment>
<evidence type="ECO:0000256" key="3">
    <source>
        <dbReference type="ARBA" id="ARBA00022576"/>
    </source>
</evidence>
<dbReference type="EMBL" id="ML769433">
    <property type="protein sequence ID" value="KAE9402589.1"/>
    <property type="molecule type" value="Genomic_DNA"/>
</dbReference>